<evidence type="ECO:0000313" key="9">
    <source>
        <dbReference type="Proteomes" id="UP000011976"/>
    </source>
</evidence>
<evidence type="ECO:0000256" key="4">
    <source>
        <dbReference type="ARBA" id="ARBA00022840"/>
    </source>
</evidence>
<evidence type="ECO:0000256" key="2">
    <source>
        <dbReference type="ARBA" id="ARBA00022801"/>
    </source>
</evidence>
<feature type="domain" description="Helicase ATP-binding" evidence="6">
    <location>
        <begin position="102"/>
        <end position="277"/>
    </location>
</feature>
<dbReference type="Proteomes" id="UP000011976">
    <property type="component" value="Unassembled WGS sequence"/>
</dbReference>
<dbReference type="Pfam" id="PF00270">
    <property type="entry name" value="DEAD"/>
    <property type="match status" value="1"/>
</dbReference>
<dbReference type="FunFam" id="3.40.50.300:FF:000168">
    <property type="entry name" value="DEAD-box ATP-dependent RNA helicase 56-like"/>
    <property type="match status" value="1"/>
</dbReference>
<feature type="domain" description="DEAD-box RNA helicase Q" evidence="7">
    <location>
        <begin position="71"/>
        <end position="99"/>
    </location>
</feature>
<dbReference type="GO" id="GO:0003676">
    <property type="term" value="F:nucleic acid binding"/>
    <property type="evidence" value="ECO:0007669"/>
    <property type="project" value="InterPro"/>
</dbReference>
<dbReference type="PROSITE" id="PS51195">
    <property type="entry name" value="Q_MOTIF"/>
    <property type="match status" value="1"/>
</dbReference>
<evidence type="ECO:0008006" key="10">
    <source>
        <dbReference type="Google" id="ProtNLM"/>
    </source>
</evidence>
<evidence type="ECO:0000256" key="5">
    <source>
        <dbReference type="PROSITE-ProRule" id="PRU00552"/>
    </source>
</evidence>
<dbReference type="PROSITE" id="PS51192">
    <property type="entry name" value="HELICASE_ATP_BIND_1"/>
    <property type="match status" value="1"/>
</dbReference>
<sequence>MCATTFRDHAAPDRLGCLAVSGVPTPDSIVLSTTTRLMTQPCLELCILHCPCTSDIDISRQQGSYVGIHSTGFRDFLLKPELLRAISDLGFEHPSEVQQECIPQSILGMDVVCQAKSGMGKTAVFVLATLQQIEPVDGEVSVLVLCHTRELAYQIRNEYARFTKYMPDVRTGVIYGGTPVAENQAMLKDKTKCPHILVGTPGRMNALVRDKSLKVSGVKHFVIDECDKILEQVDMRRDVQDIFRATPHHKQVMMFSATLAKEVRPTCKKFMQNVSAR</sequence>
<keyword evidence="3" id="KW-0347">Helicase</keyword>
<evidence type="ECO:0000259" key="7">
    <source>
        <dbReference type="PROSITE" id="PS51195"/>
    </source>
</evidence>
<name>M9MC52_PSEA3</name>
<evidence type="ECO:0000256" key="1">
    <source>
        <dbReference type="ARBA" id="ARBA00022741"/>
    </source>
</evidence>
<dbReference type="GO" id="GO:0003724">
    <property type="term" value="F:RNA helicase activity"/>
    <property type="evidence" value="ECO:0007669"/>
    <property type="project" value="InterPro"/>
</dbReference>
<organism evidence="8 9">
    <name type="scientific">Pseudozyma antarctica (strain T-34)</name>
    <name type="common">Yeast</name>
    <name type="synonym">Candida antarctica</name>
    <dbReference type="NCBI Taxonomy" id="1151754"/>
    <lineage>
        <taxon>Eukaryota</taxon>
        <taxon>Fungi</taxon>
        <taxon>Dikarya</taxon>
        <taxon>Basidiomycota</taxon>
        <taxon>Ustilaginomycotina</taxon>
        <taxon>Ustilaginomycetes</taxon>
        <taxon>Ustilaginales</taxon>
        <taxon>Ustilaginaceae</taxon>
        <taxon>Moesziomyces</taxon>
    </lineage>
</organism>
<feature type="short sequence motif" description="Q motif" evidence="5">
    <location>
        <begin position="71"/>
        <end position="99"/>
    </location>
</feature>
<gene>
    <name evidence="8" type="ORF">PANT_3d00031</name>
</gene>
<reference evidence="9" key="1">
    <citation type="journal article" date="2013" name="Genome Announc.">
        <title>Genome sequence of the basidiomycetous yeast Pseudozyma antarctica T-34, a producer of the glycolipid biosurfactants mannosylerythritol lipids.</title>
        <authorList>
            <person name="Morita T."/>
            <person name="Koike H."/>
            <person name="Koyama Y."/>
            <person name="Hagiwara H."/>
            <person name="Ito E."/>
            <person name="Fukuoka T."/>
            <person name="Imura T."/>
            <person name="Machida M."/>
            <person name="Kitamoto D."/>
        </authorList>
    </citation>
    <scope>NUCLEOTIDE SEQUENCE [LARGE SCALE GENOMIC DNA]</scope>
    <source>
        <strain evidence="9">T-34</strain>
    </source>
</reference>
<dbReference type="CDD" id="cd17950">
    <property type="entry name" value="DEADc_DDX39"/>
    <property type="match status" value="1"/>
</dbReference>
<dbReference type="PANTHER" id="PTHR47958">
    <property type="entry name" value="ATP-DEPENDENT RNA HELICASE DBP3"/>
    <property type="match status" value="1"/>
</dbReference>
<dbReference type="GO" id="GO:0016787">
    <property type="term" value="F:hydrolase activity"/>
    <property type="evidence" value="ECO:0007669"/>
    <property type="project" value="UniProtKB-KW"/>
</dbReference>
<evidence type="ECO:0000259" key="6">
    <source>
        <dbReference type="PROSITE" id="PS51192"/>
    </source>
</evidence>
<dbReference type="InterPro" id="IPR027417">
    <property type="entry name" value="P-loop_NTPase"/>
</dbReference>
<dbReference type="SMART" id="SM00487">
    <property type="entry name" value="DEXDc"/>
    <property type="match status" value="1"/>
</dbReference>
<dbReference type="AlphaFoldDB" id="M9MC52"/>
<evidence type="ECO:0000313" key="8">
    <source>
        <dbReference type="EMBL" id="GAC71427.1"/>
    </source>
</evidence>
<protein>
    <recommendedName>
        <fullName evidence="10">RNA helicase</fullName>
    </recommendedName>
</protein>
<keyword evidence="1" id="KW-0547">Nucleotide-binding</keyword>
<dbReference type="InterPro" id="IPR011545">
    <property type="entry name" value="DEAD/DEAH_box_helicase_dom"/>
</dbReference>
<proteinExistence type="predicted"/>
<dbReference type="Gene3D" id="3.40.50.300">
    <property type="entry name" value="P-loop containing nucleotide triphosphate hydrolases"/>
    <property type="match status" value="1"/>
</dbReference>
<keyword evidence="2" id="KW-0378">Hydrolase</keyword>
<keyword evidence="4" id="KW-0067">ATP-binding</keyword>
<accession>M9MC52</accession>
<evidence type="ECO:0000256" key="3">
    <source>
        <dbReference type="ARBA" id="ARBA00022806"/>
    </source>
</evidence>
<dbReference type="GO" id="GO:0005524">
    <property type="term" value="F:ATP binding"/>
    <property type="evidence" value="ECO:0007669"/>
    <property type="project" value="UniProtKB-KW"/>
</dbReference>
<dbReference type="InterPro" id="IPR014014">
    <property type="entry name" value="RNA_helicase_DEAD_Q_motif"/>
</dbReference>
<dbReference type="OrthoDB" id="10265785at2759"/>
<dbReference type="InterPro" id="IPR014001">
    <property type="entry name" value="Helicase_ATP-bd"/>
</dbReference>
<dbReference type="EMBL" id="DF196769">
    <property type="protein sequence ID" value="GAC71427.1"/>
    <property type="molecule type" value="Genomic_DNA"/>
</dbReference>
<dbReference type="SUPFAM" id="SSF52540">
    <property type="entry name" value="P-loop containing nucleoside triphosphate hydrolases"/>
    <property type="match status" value="1"/>
</dbReference>
<dbReference type="STRING" id="1151754.M9MC52"/>